<gene>
    <name evidence="2" type="ORF">P4O66_004052</name>
</gene>
<dbReference type="Proteomes" id="UP001239994">
    <property type="component" value="Unassembled WGS sequence"/>
</dbReference>
<sequence>MEVEEVFHRDSLLEMDTPSVDSESEEPPAPKVPPKAPPRRCRPGPSRLPSGACREASSSDEDTPSAKACSSRAQAPVLKPHKGRKALSAVPALDTDKSAGAPHKPAKKDPV</sequence>
<protein>
    <submittedName>
        <fullName evidence="2">Uncharacterized protein</fullName>
    </submittedName>
</protein>
<feature type="compositionally biased region" description="Pro residues" evidence="1">
    <location>
        <begin position="27"/>
        <end position="36"/>
    </location>
</feature>
<comment type="caution">
    <text evidence="2">The sequence shown here is derived from an EMBL/GenBank/DDBJ whole genome shotgun (WGS) entry which is preliminary data.</text>
</comment>
<dbReference type="AlphaFoldDB" id="A0AAD9E3P9"/>
<organism evidence="2 3">
    <name type="scientific">Electrophorus voltai</name>
    <dbReference type="NCBI Taxonomy" id="2609070"/>
    <lineage>
        <taxon>Eukaryota</taxon>
        <taxon>Metazoa</taxon>
        <taxon>Chordata</taxon>
        <taxon>Craniata</taxon>
        <taxon>Vertebrata</taxon>
        <taxon>Euteleostomi</taxon>
        <taxon>Actinopterygii</taxon>
        <taxon>Neopterygii</taxon>
        <taxon>Teleostei</taxon>
        <taxon>Ostariophysi</taxon>
        <taxon>Gymnotiformes</taxon>
        <taxon>Gymnotoidei</taxon>
        <taxon>Gymnotidae</taxon>
        <taxon>Electrophorus</taxon>
    </lineage>
</organism>
<feature type="region of interest" description="Disordered" evidence="1">
    <location>
        <begin position="1"/>
        <end position="111"/>
    </location>
</feature>
<evidence type="ECO:0000256" key="1">
    <source>
        <dbReference type="SAM" id="MobiDB-lite"/>
    </source>
</evidence>
<dbReference type="EMBL" id="JAROKS010000005">
    <property type="protein sequence ID" value="KAK1803268.1"/>
    <property type="molecule type" value="Genomic_DNA"/>
</dbReference>
<proteinExistence type="predicted"/>
<accession>A0AAD9E3P9</accession>
<feature type="compositionally biased region" description="Basic and acidic residues" evidence="1">
    <location>
        <begin position="1"/>
        <end position="12"/>
    </location>
</feature>
<keyword evidence="3" id="KW-1185">Reference proteome</keyword>
<evidence type="ECO:0000313" key="2">
    <source>
        <dbReference type="EMBL" id="KAK1803268.1"/>
    </source>
</evidence>
<name>A0AAD9E3P9_9TELE</name>
<reference evidence="2" key="1">
    <citation type="submission" date="2023-03" db="EMBL/GenBank/DDBJ databases">
        <title>Electrophorus voltai genome.</title>
        <authorList>
            <person name="Bian C."/>
        </authorList>
    </citation>
    <scope>NUCLEOTIDE SEQUENCE</scope>
    <source>
        <strain evidence="2">CB-2022</strain>
        <tissue evidence="2">Muscle</tissue>
    </source>
</reference>
<evidence type="ECO:0000313" key="3">
    <source>
        <dbReference type="Proteomes" id="UP001239994"/>
    </source>
</evidence>